<evidence type="ECO:0000259" key="1">
    <source>
        <dbReference type="PROSITE" id="PS51447"/>
    </source>
</evidence>
<dbReference type="InterPro" id="IPR036690">
    <property type="entry name" value="Fdx_antiC-bd_sf"/>
</dbReference>
<dbReference type="Proteomes" id="UP000241208">
    <property type="component" value="Unassembled WGS sequence"/>
</dbReference>
<dbReference type="EMBL" id="PYZR01000586">
    <property type="protein sequence ID" value="PTF52107.1"/>
    <property type="molecule type" value="Genomic_DNA"/>
</dbReference>
<dbReference type="AlphaFoldDB" id="A0A2T4LJU6"/>
<evidence type="ECO:0000313" key="3">
    <source>
        <dbReference type="Proteomes" id="UP000241208"/>
    </source>
</evidence>
<keyword evidence="2" id="KW-0436">Ligase</keyword>
<accession>A0A2T4LJU6</accession>
<dbReference type="InterPro" id="IPR041616">
    <property type="entry name" value="PheRS_beta_core"/>
</dbReference>
<protein>
    <submittedName>
        <fullName evidence="2">Phenylalanine--tRNA ligase subunit beta</fullName>
    </submittedName>
</protein>
<reference evidence="2 3" key="1">
    <citation type="journal article" date="2016" name="Front. Microbiol.">
        <title>Comprehensive Phylogenetic Analysis of Bovine Non-aureus Staphylococci Species Based on Whole-Genome Sequencing.</title>
        <authorList>
            <person name="Naushad S."/>
            <person name="Barkema H.W."/>
            <person name="Luby C."/>
            <person name="Condas L.A."/>
            <person name="Nobrega D.B."/>
            <person name="Carson D.A."/>
            <person name="De Buck J."/>
        </authorList>
    </citation>
    <scope>NUCLEOTIDE SEQUENCE [LARGE SCALE GENOMIC DNA]</scope>
    <source>
        <strain evidence="2 3">SNUC 3829</strain>
    </source>
</reference>
<dbReference type="SUPFAM" id="SSF55681">
    <property type="entry name" value="Class II aaRS and biotin synthetases"/>
    <property type="match status" value="1"/>
</dbReference>
<sequence length="135" mass="15286">KEAIDFFIAKGFVDRIAEVLDLSFAYEATEIDGLHPGRTAHVYLNDQVVGFIGELHPNVEKDYDLKQTYVFELNYDKLMAVAVGYINYEPIPRFPGVTRDIALVINRDLPSAKLLDTIKQNGGDIFQNAQVFDVY</sequence>
<organism evidence="2 3">
    <name type="scientific">Staphylococcus cohnii</name>
    <dbReference type="NCBI Taxonomy" id="29382"/>
    <lineage>
        <taxon>Bacteria</taxon>
        <taxon>Bacillati</taxon>
        <taxon>Bacillota</taxon>
        <taxon>Bacilli</taxon>
        <taxon>Bacillales</taxon>
        <taxon>Staphylococcaceae</taxon>
        <taxon>Staphylococcus</taxon>
        <taxon>Staphylococcus cohnii species complex</taxon>
    </lineage>
</organism>
<proteinExistence type="predicted"/>
<name>A0A2T4LJU6_9STAP</name>
<dbReference type="GO" id="GO:0140096">
    <property type="term" value="F:catalytic activity, acting on a protein"/>
    <property type="evidence" value="ECO:0007669"/>
    <property type="project" value="UniProtKB-ARBA"/>
</dbReference>
<dbReference type="GO" id="GO:0016874">
    <property type="term" value="F:ligase activity"/>
    <property type="evidence" value="ECO:0007669"/>
    <property type="project" value="UniProtKB-KW"/>
</dbReference>
<feature type="domain" description="FDX-ACB" evidence="1">
    <location>
        <begin position="92"/>
        <end position="135"/>
    </location>
</feature>
<dbReference type="Gene3D" id="3.30.930.10">
    <property type="entry name" value="Bira Bifunctional Protein, Domain 2"/>
    <property type="match status" value="1"/>
</dbReference>
<gene>
    <name evidence="2" type="ORF">BUY34_14855</name>
</gene>
<dbReference type="SUPFAM" id="SSF54991">
    <property type="entry name" value="Anticodon-binding domain of PheRS"/>
    <property type="match status" value="1"/>
</dbReference>
<comment type="caution">
    <text evidence="2">The sequence shown here is derived from an EMBL/GenBank/DDBJ whole genome shotgun (WGS) entry which is preliminary data.</text>
</comment>
<feature type="non-terminal residue" evidence="2">
    <location>
        <position position="135"/>
    </location>
</feature>
<dbReference type="Pfam" id="PF03147">
    <property type="entry name" value="FDX-ACB"/>
    <property type="match status" value="1"/>
</dbReference>
<dbReference type="GO" id="GO:0016740">
    <property type="term" value="F:transferase activity"/>
    <property type="evidence" value="ECO:0007669"/>
    <property type="project" value="UniProtKB-ARBA"/>
</dbReference>
<feature type="non-terminal residue" evidence="2">
    <location>
        <position position="1"/>
    </location>
</feature>
<evidence type="ECO:0000313" key="2">
    <source>
        <dbReference type="EMBL" id="PTF52107.1"/>
    </source>
</evidence>
<dbReference type="InterPro" id="IPR005121">
    <property type="entry name" value="Fdx_antiC-bd"/>
</dbReference>
<dbReference type="Pfam" id="PF17759">
    <property type="entry name" value="tRNA_synthFbeta"/>
    <property type="match status" value="1"/>
</dbReference>
<dbReference type="PROSITE" id="PS51447">
    <property type="entry name" value="FDX_ACB"/>
    <property type="match status" value="1"/>
</dbReference>
<dbReference type="InterPro" id="IPR045864">
    <property type="entry name" value="aa-tRNA-synth_II/BPL/LPL"/>
</dbReference>
<dbReference type="Gene3D" id="3.30.70.380">
    <property type="entry name" value="Ferrodoxin-fold anticodon-binding domain"/>
    <property type="match status" value="1"/>
</dbReference>